<comment type="caution">
    <text evidence="1">The sequence shown here is derived from an EMBL/GenBank/DDBJ whole genome shotgun (WGS) entry which is preliminary data.</text>
</comment>
<proteinExistence type="predicted"/>
<dbReference type="Proteomes" id="UP000318590">
    <property type="component" value="Unassembled WGS sequence"/>
</dbReference>
<gene>
    <name evidence="1" type="ORF">FEV53_07540</name>
</gene>
<dbReference type="SUPFAM" id="SSF53335">
    <property type="entry name" value="S-adenosyl-L-methionine-dependent methyltransferases"/>
    <property type="match status" value="1"/>
</dbReference>
<name>A0A547Q692_9RHOB</name>
<dbReference type="RefSeq" id="WP_185962140.1">
    <property type="nucleotide sequence ID" value="NZ_VFSV01000009.1"/>
</dbReference>
<organism evidence="1 2">
    <name type="scientific">Palleronia caenipelagi</name>
    <dbReference type="NCBI Taxonomy" id="2489174"/>
    <lineage>
        <taxon>Bacteria</taxon>
        <taxon>Pseudomonadati</taxon>
        <taxon>Pseudomonadota</taxon>
        <taxon>Alphaproteobacteria</taxon>
        <taxon>Rhodobacterales</taxon>
        <taxon>Roseobacteraceae</taxon>
        <taxon>Palleronia</taxon>
    </lineage>
</organism>
<sequence length="235" mass="25391">MVDHDDGGAARCVTFQIRPPRQIRIGSGTACIRTTRRIVSAPKKVAAMGKRSAYPRRRLDCYDTPPEAVAPLIGHLAPGVRYWEPCAGSGALLTALAGHAMCVGATDIEPRSRLVRRAAAEALTARRIAKAGAERFITNPPYPSNGSKGEPTLGLIRHLAAIRPTWMLLPFDFTANQYFASVASICVKILPIGRVSWMFNGDGGKENSAWVLFDAAHVGPTRFFANTPSVRRIAA</sequence>
<reference evidence="1 2" key="1">
    <citation type="submission" date="2019-06" db="EMBL/GenBank/DDBJ databases">
        <title>Paenimaribius caenipelagi gen. nov., sp. nov., isolated from a tidal flat.</title>
        <authorList>
            <person name="Yoon J.-H."/>
        </authorList>
    </citation>
    <scope>NUCLEOTIDE SEQUENCE [LARGE SCALE GENOMIC DNA]</scope>
    <source>
        <strain evidence="1 2">JBTF-M29</strain>
    </source>
</reference>
<evidence type="ECO:0000313" key="1">
    <source>
        <dbReference type="EMBL" id="TRD21893.1"/>
    </source>
</evidence>
<dbReference type="EMBL" id="VFSV01000009">
    <property type="protein sequence ID" value="TRD21893.1"/>
    <property type="molecule type" value="Genomic_DNA"/>
</dbReference>
<protein>
    <recommendedName>
        <fullName evidence="3">Methyltransferase</fullName>
    </recommendedName>
</protein>
<dbReference type="InterPro" id="IPR029063">
    <property type="entry name" value="SAM-dependent_MTases_sf"/>
</dbReference>
<accession>A0A547Q692</accession>
<evidence type="ECO:0000313" key="2">
    <source>
        <dbReference type="Proteomes" id="UP000318590"/>
    </source>
</evidence>
<evidence type="ECO:0008006" key="3">
    <source>
        <dbReference type="Google" id="ProtNLM"/>
    </source>
</evidence>
<keyword evidence="2" id="KW-1185">Reference proteome</keyword>
<dbReference type="AlphaFoldDB" id="A0A547Q692"/>